<reference evidence="2" key="1">
    <citation type="submission" date="2024-07" db="EMBL/GenBank/DDBJ databases">
        <title>Two chromosome-level genome assemblies of Korean endemic species Abeliophyllum distichum and Forsythia ovata (Oleaceae).</title>
        <authorList>
            <person name="Mun J.H."/>
        </authorList>
    </citation>
    <scope>NUCLEOTIDE SEQUENCE</scope>
    <source>
        <strain evidence="2">KNKB202402200001</strain>
        <tissue evidence="2">Leaf</tissue>
    </source>
</reference>
<dbReference type="EMBL" id="JBFOLJ010000004">
    <property type="protein sequence ID" value="KAL2544667.1"/>
    <property type="molecule type" value="Genomic_DNA"/>
</dbReference>
<reference evidence="3" key="2">
    <citation type="submission" date="2024-07" db="EMBL/GenBank/DDBJ databases">
        <title>Two chromosome-level genome assemblies of Korean endemic species Abeliophyllum distichum and Forsythia ovata (Oleaceae).</title>
        <authorList>
            <person name="Jang H."/>
        </authorList>
    </citation>
    <scope>NUCLEOTIDE SEQUENCE [LARGE SCALE GENOMIC DNA]</scope>
</reference>
<dbReference type="InterPro" id="IPR052806">
    <property type="entry name" value="Fasciclin-like_AGP"/>
</dbReference>
<accession>A0ABD1W4W5</accession>
<dbReference type="EMBL" id="JBFOLJ010000004">
    <property type="protein sequence ID" value="KAL2544699.1"/>
    <property type="molecule type" value="Genomic_DNA"/>
</dbReference>
<dbReference type="Proteomes" id="UP001604277">
    <property type="component" value="Unassembled WGS sequence"/>
</dbReference>
<evidence type="ECO:0000313" key="1">
    <source>
        <dbReference type="EMBL" id="KAL2544667.1"/>
    </source>
</evidence>
<organism evidence="2 3">
    <name type="scientific">Forsythia ovata</name>
    <dbReference type="NCBI Taxonomy" id="205694"/>
    <lineage>
        <taxon>Eukaryota</taxon>
        <taxon>Viridiplantae</taxon>
        <taxon>Streptophyta</taxon>
        <taxon>Embryophyta</taxon>
        <taxon>Tracheophyta</taxon>
        <taxon>Spermatophyta</taxon>
        <taxon>Magnoliopsida</taxon>
        <taxon>eudicotyledons</taxon>
        <taxon>Gunneridae</taxon>
        <taxon>Pentapetalae</taxon>
        <taxon>asterids</taxon>
        <taxon>lamiids</taxon>
        <taxon>Lamiales</taxon>
        <taxon>Oleaceae</taxon>
        <taxon>Forsythieae</taxon>
        <taxon>Forsythia</taxon>
    </lineage>
</organism>
<keyword evidence="3" id="KW-1185">Reference proteome</keyword>
<proteinExistence type="predicted"/>
<dbReference type="PANTHER" id="PTHR33985">
    <property type="entry name" value="OS02G0491300 PROTEIN-RELATED"/>
    <property type="match status" value="1"/>
</dbReference>
<dbReference type="AlphaFoldDB" id="A0ABD1W4W5"/>
<comment type="caution">
    <text evidence="2">The sequence shown here is derived from an EMBL/GenBank/DDBJ whole genome shotgun (WGS) entry which is preliminary data.</text>
</comment>
<evidence type="ECO:0000313" key="3">
    <source>
        <dbReference type="Proteomes" id="UP001604277"/>
    </source>
</evidence>
<evidence type="ECO:0000313" key="2">
    <source>
        <dbReference type="EMBL" id="KAL2544699.1"/>
    </source>
</evidence>
<dbReference type="PANTHER" id="PTHR33985:SF2">
    <property type="entry name" value="EXPRESSED PROTEIN"/>
    <property type="match status" value="1"/>
</dbReference>
<name>A0ABD1W4W5_9LAMI</name>
<sequence>MTLFALDDSSIFVSGSGHSYVADIEFHIAPNRLLMAVDLASLPKGMELLTIEKRQSLVITTAYGGSPLTPMRINYLKIKDFDMVYNMKIVVHGLSMPFPPLESDARD</sequence>
<protein>
    <submittedName>
        <fullName evidence="2">Fasciclin-like arabinogalactan protein 21</fullName>
    </submittedName>
</protein>
<gene>
    <name evidence="1" type="ORF">Fot_13900</name>
    <name evidence="2" type="ORF">Fot_13932</name>
</gene>